<comment type="subcellular location">
    <subcellularLocation>
        <location evidence="1">Endoplasmic reticulum membrane</location>
        <topology evidence="1">Single-pass type I membrane protein</topology>
    </subcellularLocation>
</comment>
<evidence type="ECO:0000256" key="10">
    <source>
        <dbReference type="SAM" id="Phobius"/>
    </source>
</evidence>
<evidence type="ECO:0000256" key="2">
    <source>
        <dbReference type="ARBA" id="ARBA00007149"/>
    </source>
</evidence>
<organism evidence="11 12">
    <name type="scientific">Saitoella complicata (strain BCRC 22490 / CBS 7301 / JCM 7358 / NBRC 10748 / NRRL Y-17804)</name>
    <dbReference type="NCBI Taxonomy" id="698492"/>
    <lineage>
        <taxon>Eukaryota</taxon>
        <taxon>Fungi</taxon>
        <taxon>Dikarya</taxon>
        <taxon>Ascomycota</taxon>
        <taxon>Taphrinomycotina</taxon>
        <taxon>Taphrinomycotina incertae sedis</taxon>
        <taxon>Saitoella</taxon>
    </lineage>
</organism>
<dbReference type="PANTHER" id="PTHR28090:SF1">
    <property type="entry name" value="PROTEIN ROT1"/>
    <property type="match status" value="1"/>
</dbReference>
<evidence type="ECO:0000256" key="7">
    <source>
        <dbReference type="ARBA" id="ARBA00022989"/>
    </source>
</evidence>
<comment type="function">
    <text evidence="9">Required for normal levels of the cell wall 1,6-beta-glucan. Involved in a protein folding machinery chaperoning proteins acting in various physiological processes including cell wall synthesis and lysis of autophagic bodies.</text>
</comment>
<accession>A0A0E9ND29</accession>
<reference evidence="11 12" key="2">
    <citation type="journal article" date="2014" name="J. Gen. Appl. Microbiol.">
        <title>The early diverging ascomycetous budding yeast Saitoella complicata has three histone deacetylases belonging to the Clr6, Hos2, and Rpd3 lineages.</title>
        <authorList>
            <person name="Nishida H."/>
            <person name="Matsumoto T."/>
            <person name="Kondo S."/>
            <person name="Hamamoto M."/>
            <person name="Yoshikawa H."/>
        </authorList>
    </citation>
    <scope>NUCLEOTIDE SEQUENCE [LARGE SCALE GENOMIC DNA]</scope>
    <source>
        <strain evidence="11 12">NRRL Y-17804</strain>
    </source>
</reference>
<comment type="similarity">
    <text evidence="2 9">Belongs to the ROT1 family.</text>
</comment>
<evidence type="ECO:0000256" key="9">
    <source>
        <dbReference type="PIRNR" id="PIRNR017290"/>
    </source>
</evidence>
<evidence type="ECO:0000256" key="1">
    <source>
        <dbReference type="ARBA" id="ARBA00004115"/>
    </source>
</evidence>
<keyword evidence="4 10" id="KW-0812">Transmembrane</keyword>
<keyword evidence="12" id="KW-1185">Reference proteome</keyword>
<dbReference type="PANTHER" id="PTHR28090">
    <property type="entry name" value="PROTEIN ROT1"/>
    <property type="match status" value="1"/>
</dbReference>
<keyword evidence="8 9" id="KW-0472">Membrane</keyword>
<reference evidence="11 12" key="3">
    <citation type="journal article" date="2015" name="Genome Announc.">
        <title>Draft Genome Sequence of the Archiascomycetous Yeast Saitoella complicata.</title>
        <authorList>
            <person name="Yamauchi K."/>
            <person name="Kondo S."/>
            <person name="Hamamoto M."/>
            <person name="Takahashi Y."/>
            <person name="Ogura Y."/>
            <person name="Hayashi T."/>
            <person name="Nishida H."/>
        </authorList>
    </citation>
    <scope>NUCLEOTIDE SEQUENCE [LARGE SCALE GENOMIC DNA]</scope>
    <source>
        <strain evidence="11 12">NRRL Y-17804</strain>
    </source>
</reference>
<feature type="transmembrane region" description="Helical" evidence="10">
    <location>
        <begin position="269"/>
        <end position="287"/>
    </location>
</feature>
<dbReference type="GO" id="GO:0005789">
    <property type="term" value="C:endoplasmic reticulum membrane"/>
    <property type="evidence" value="ECO:0007669"/>
    <property type="project" value="UniProtKB-SubCell"/>
</dbReference>
<dbReference type="InterPro" id="IPR019623">
    <property type="entry name" value="Rot1"/>
</dbReference>
<dbReference type="Pfam" id="PF10681">
    <property type="entry name" value="Rot1"/>
    <property type="match status" value="1"/>
</dbReference>
<dbReference type="GO" id="GO:0006458">
    <property type="term" value="P:'de novo' protein folding"/>
    <property type="evidence" value="ECO:0007669"/>
    <property type="project" value="InterPro"/>
</dbReference>
<protein>
    <recommendedName>
        <fullName evidence="3 9">Protein ROT1</fullName>
    </recommendedName>
</protein>
<evidence type="ECO:0000313" key="12">
    <source>
        <dbReference type="Proteomes" id="UP000033140"/>
    </source>
</evidence>
<dbReference type="STRING" id="698492.A0A0E9ND29"/>
<evidence type="ECO:0000313" key="11">
    <source>
        <dbReference type="EMBL" id="GAO47315.1"/>
    </source>
</evidence>
<dbReference type="GO" id="GO:0051082">
    <property type="term" value="F:unfolded protein binding"/>
    <property type="evidence" value="ECO:0007669"/>
    <property type="project" value="TreeGrafter"/>
</dbReference>
<comment type="caution">
    <text evidence="11">The sequence shown here is derived from an EMBL/GenBank/DDBJ whole genome shotgun (WGS) entry which is preliminary data.</text>
</comment>
<gene>
    <name evidence="11" type="ORF">G7K_1523-t1</name>
</gene>
<dbReference type="Proteomes" id="UP000033140">
    <property type="component" value="Unassembled WGS sequence"/>
</dbReference>
<evidence type="ECO:0000256" key="6">
    <source>
        <dbReference type="ARBA" id="ARBA00022824"/>
    </source>
</evidence>
<name>A0A0E9ND29_SAICN</name>
<keyword evidence="6 9" id="KW-0256">Endoplasmic reticulum</keyword>
<evidence type="ECO:0000256" key="5">
    <source>
        <dbReference type="ARBA" id="ARBA00022729"/>
    </source>
</evidence>
<reference evidence="11 12" key="1">
    <citation type="journal article" date="2011" name="J. Gen. Appl. Microbiol.">
        <title>Draft genome sequencing of the enigmatic yeast Saitoella complicata.</title>
        <authorList>
            <person name="Nishida H."/>
            <person name="Hamamoto M."/>
            <person name="Sugiyama J."/>
        </authorList>
    </citation>
    <scope>NUCLEOTIDE SEQUENCE [LARGE SCALE GENOMIC DNA]</scope>
    <source>
        <strain evidence="11 12">NRRL Y-17804</strain>
    </source>
</reference>
<keyword evidence="5" id="KW-0732">Signal</keyword>
<dbReference type="OMA" id="GYWEFAK"/>
<keyword evidence="7 10" id="KW-1133">Transmembrane helix</keyword>
<dbReference type="EMBL" id="BACD03000008">
    <property type="protein sequence ID" value="GAO47315.1"/>
    <property type="molecule type" value="Genomic_DNA"/>
</dbReference>
<dbReference type="AlphaFoldDB" id="A0A0E9ND29"/>
<evidence type="ECO:0000256" key="8">
    <source>
        <dbReference type="ARBA" id="ARBA00023136"/>
    </source>
</evidence>
<proteinExistence type="inferred from homology"/>
<evidence type="ECO:0000256" key="4">
    <source>
        <dbReference type="ARBA" id="ARBA00022692"/>
    </source>
</evidence>
<evidence type="ECO:0000256" key="3">
    <source>
        <dbReference type="ARBA" id="ARBA00017291"/>
    </source>
</evidence>
<dbReference type="PIRSF" id="PIRSF017290">
    <property type="entry name" value="ROT1_prd"/>
    <property type="match status" value="1"/>
</dbReference>
<sequence>MRIEHQLYYDAARNSTLGPVPFRRISPPILVLKSLQRCDKTSRERLNTSLTPLIVATLASLLTLSLSPVALADNVTSLAGTWTSKSAKVFTGPGFYDPVGEQFFEPNTTGMSYSFTDDGFFESALYTVVSNATNPKCPQAFLQWQHGTYVLQDDGKMILNPIAVDGRQLQSDPCTYSKSLYTRWNETVTMKSWEILIDAMHENYRLNLYEFDGSPMNPMYLAYRPAMMLPTATLNPTATATASTASKKRKRSLGVAQAQGKLGGMEADTWWWIGAGMTVLGGVGFLAV</sequence>